<feature type="region of interest" description="Disordered" evidence="2">
    <location>
        <begin position="57"/>
        <end position="82"/>
    </location>
</feature>
<evidence type="ECO:0000256" key="1">
    <source>
        <dbReference type="SAM" id="Coils"/>
    </source>
</evidence>
<proteinExistence type="predicted"/>
<feature type="compositionally biased region" description="Low complexity" evidence="2">
    <location>
        <begin position="71"/>
        <end position="82"/>
    </location>
</feature>
<dbReference type="EMBL" id="BAABDO010000108">
    <property type="protein sequence ID" value="GAA4153025.1"/>
    <property type="molecule type" value="Genomic_DNA"/>
</dbReference>
<sequence>MTTLILVLLCLAIAGRELYLASDKRLPRAQAELRRLDDQVVRLAEGLDAVRAQLAAFPPDAPPNAPPEAPAAPSAPRVAAEPDAGTVHEMFDRLGAIEDRLDRLDQEIAALSGQLAGLELDRDAQRALARSLDAVEEVTGELRREMLDRLAREEGVVTGLLLSERGEAEALLAEAYERAAAEFGLRVRVRDRRDAEAANGGYRGTAFQLSGRRPDALAEELLTYARGLYDPQDPSALGALLTELAHLRGGGVARLGAFTAVRTPTGLICGLLPDGDGEGAPPADEPWDLAARLRDLPDERRCDLSWLCADE</sequence>
<accession>A0ABP7ZC52</accession>
<keyword evidence="4" id="KW-1185">Reference proteome</keyword>
<name>A0ABP7ZC52_9ACTN</name>
<organism evidence="3 4">
    <name type="scientific">Actinomadura keratinilytica</name>
    <dbReference type="NCBI Taxonomy" id="547461"/>
    <lineage>
        <taxon>Bacteria</taxon>
        <taxon>Bacillati</taxon>
        <taxon>Actinomycetota</taxon>
        <taxon>Actinomycetes</taxon>
        <taxon>Streptosporangiales</taxon>
        <taxon>Thermomonosporaceae</taxon>
        <taxon>Actinomadura</taxon>
    </lineage>
</organism>
<protein>
    <submittedName>
        <fullName evidence="3">Uncharacterized protein</fullName>
    </submittedName>
</protein>
<reference evidence="4" key="1">
    <citation type="journal article" date="2019" name="Int. J. Syst. Evol. Microbiol.">
        <title>The Global Catalogue of Microorganisms (GCM) 10K type strain sequencing project: providing services to taxonomists for standard genome sequencing and annotation.</title>
        <authorList>
            <consortium name="The Broad Institute Genomics Platform"/>
            <consortium name="The Broad Institute Genome Sequencing Center for Infectious Disease"/>
            <person name="Wu L."/>
            <person name="Ma J."/>
        </authorList>
    </citation>
    <scope>NUCLEOTIDE SEQUENCE [LARGE SCALE GENOMIC DNA]</scope>
    <source>
        <strain evidence="4">JCM 17316</strain>
    </source>
</reference>
<feature type="compositionally biased region" description="Pro residues" evidence="2">
    <location>
        <begin position="59"/>
        <end position="70"/>
    </location>
</feature>
<dbReference type="RefSeq" id="WP_345024224.1">
    <property type="nucleotide sequence ID" value="NZ_BAABDO010000108.1"/>
</dbReference>
<feature type="coiled-coil region" evidence="1">
    <location>
        <begin position="87"/>
        <end position="121"/>
    </location>
</feature>
<comment type="caution">
    <text evidence="3">The sequence shown here is derived from an EMBL/GenBank/DDBJ whole genome shotgun (WGS) entry which is preliminary data.</text>
</comment>
<evidence type="ECO:0000313" key="4">
    <source>
        <dbReference type="Proteomes" id="UP001500266"/>
    </source>
</evidence>
<keyword evidence="1" id="KW-0175">Coiled coil</keyword>
<gene>
    <name evidence="3" type="ORF">GCM10022416_51800</name>
</gene>
<evidence type="ECO:0000256" key="2">
    <source>
        <dbReference type="SAM" id="MobiDB-lite"/>
    </source>
</evidence>
<evidence type="ECO:0000313" key="3">
    <source>
        <dbReference type="EMBL" id="GAA4153025.1"/>
    </source>
</evidence>
<dbReference type="Proteomes" id="UP001500266">
    <property type="component" value="Unassembled WGS sequence"/>
</dbReference>